<protein>
    <recommendedName>
        <fullName evidence="3">RING-type domain-containing protein</fullName>
    </recommendedName>
</protein>
<dbReference type="SUPFAM" id="SSF57850">
    <property type="entry name" value="RING/U-box"/>
    <property type="match status" value="1"/>
</dbReference>
<feature type="transmembrane region" description="Helical" evidence="2">
    <location>
        <begin position="45"/>
        <end position="67"/>
    </location>
</feature>
<dbReference type="CDD" id="cd16461">
    <property type="entry name" value="RING-H2_EL5-like"/>
    <property type="match status" value="1"/>
</dbReference>
<gene>
    <name evidence="4" type="ORF">HPP92_011503</name>
</gene>
<proteinExistence type="predicted"/>
<keyword evidence="2" id="KW-0812">Transmembrane</keyword>
<dbReference type="InterPro" id="IPR044289">
    <property type="entry name" value="ATL67-70"/>
</dbReference>
<keyword evidence="1" id="KW-0863">Zinc-finger</keyword>
<dbReference type="Pfam" id="PF13639">
    <property type="entry name" value="zf-RING_2"/>
    <property type="match status" value="1"/>
</dbReference>
<dbReference type="EMBL" id="JADCNL010000005">
    <property type="protein sequence ID" value="KAG0480645.1"/>
    <property type="molecule type" value="Genomic_DNA"/>
</dbReference>
<dbReference type="OrthoDB" id="9991235at2759"/>
<sequence>MSFSGELPAASASASASASDSSITSPVLASSSSSVLRNLGNLGLGYAIAIALGLLVLLSTLLLASYVCCRTRRRQSPATNIASEASDGVVLPRIIFVAEDDAEEGQGCGSGAGLDPAAIASYPKFPFSSAAAKAKGEGDSTCAICLCDYREAEMLRMMPDCGHFFHLMCIDAWLRLHPSCPVCRNSPMPTPQSTPLSTPLSELVPLSQFGADRRRRFLISSLQGTSMTRVSR</sequence>
<keyword evidence="5" id="KW-1185">Reference proteome</keyword>
<organism evidence="4 5">
    <name type="scientific">Vanilla planifolia</name>
    <name type="common">Vanilla</name>
    <dbReference type="NCBI Taxonomy" id="51239"/>
    <lineage>
        <taxon>Eukaryota</taxon>
        <taxon>Viridiplantae</taxon>
        <taxon>Streptophyta</taxon>
        <taxon>Embryophyta</taxon>
        <taxon>Tracheophyta</taxon>
        <taxon>Spermatophyta</taxon>
        <taxon>Magnoliopsida</taxon>
        <taxon>Liliopsida</taxon>
        <taxon>Asparagales</taxon>
        <taxon>Orchidaceae</taxon>
        <taxon>Vanilloideae</taxon>
        <taxon>Vanilleae</taxon>
        <taxon>Vanilla</taxon>
    </lineage>
</organism>
<comment type="caution">
    <text evidence="4">The sequence shown here is derived from an EMBL/GenBank/DDBJ whole genome shotgun (WGS) entry which is preliminary data.</text>
</comment>
<dbReference type="GO" id="GO:0008270">
    <property type="term" value="F:zinc ion binding"/>
    <property type="evidence" value="ECO:0007669"/>
    <property type="project" value="UniProtKB-KW"/>
</dbReference>
<dbReference type="GO" id="GO:0016740">
    <property type="term" value="F:transferase activity"/>
    <property type="evidence" value="ECO:0007669"/>
    <property type="project" value="InterPro"/>
</dbReference>
<dbReference type="GO" id="GO:0016567">
    <property type="term" value="P:protein ubiquitination"/>
    <property type="evidence" value="ECO:0007669"/>
    <property type="project" value="InterPro"/>
</dbReference>
<accession>A0A835R2Z4</accession>
<keyword evidence="2" id="KW-1133">Transmembrane helix</keyword>
<dbReference type="Gene3D" id="3.30.40.10">
    <property type="entry name" value="Zinc/RING finger domain, C3HC4 (zinc finger)"/>
    <property type="match status" value="1"/>
</dbReference>
<keyword evidence="1" id="KW-0862">Zinc</keyword>
<dbReference type="PROSITE" id="PS50089">
    <property type="entry name" value="ZF_RING_2"/>
    <property type="match status" value="1"/>
</dbReference>
<dbReference type="InterPro" id="IPR001841">
    <property type="entry name" value="Znf_RING"/>
</dbReference>
<evidence type="ECO:0000259" key="3">
    <source>
        <dbReference type="PROSITE" id="PS50089"/>
    </source>
</evidence>
<name>A0A835R2Z4_VANPL</name>
<keyword evidence="1" id="KW-0479">Metal-binding</keyword>
<dbReference type="SMART" id="SM00184">
    <property type="entry name" value="RING"/>
    <property type="match status" value="1"/>
</dbReference>
<dbReference type="InterPro" id="IPR013083">
    <property type="entry name" value="Znf_RING/FYVE/PHD"/>
</dbReference>
<dbReference type="PANTHER" id="PTHR46592">
    <property type="entry name" value="RING-H2 FINGER PROTEIN ATL67"/>
    <property type="match status" value="1"/>
</dbReference>
<feature type="domain" description="RING-type" evidence="3">
    <location>
        <begin position="142"/>
        <end position="184"/>
    </location>
</feature>
<evidence type="ECO:0000313" key="5">
    <source>
        <dbReference type="Proteomes" id="UP000636800"/>
    </source>
</evidence>
<dbReference type="AlphaFoldDB" id="A0A835R2Z4"/>
<reference evidence="4 5" key="1">
    <citation type="journal article" date="2020" name="Nat. Food">
        <title>A phased Vanilla planifolia genome enables genetic improvement of flavour and production.</title>
        <authorList>
            <person name="Hasing T."/>
            <person name="Tang H."/>
            <person name="Brym M."/>
            <person name="Khazi F."/>
            <person name="Huang T."/>
            <person name="Chambers A.H."/>
        </authorList>
    </citation>
    <scope>NUCLEOTIDE SEQUENCE [LARGE SCALE GENOMIC DNA]</scope>
    <source>
        <tissue evidence="4">Leaf</tissue>
    </source>
</reference>
<evidence type="ECO:0000256" key="2">
    <source>
        <dbReference type="SAM" id="Phobius"/>
    </source>
</evidence>
<dbReference type="PANTHER" id="PTHR46592:SF6">
    <property type="entry name" value="RING-H2 FINGER PROTEIN ATL67"/>
    <property type="match status" value="1"/>
</dbReference>
<keyword evidence="2" id="KW-0472">Membrane</keyword>
<evidence type="ECO:0000313" key="4">
    <source>
        <dbReference type="EMBL" id="KAG0480645.1"/>
    </source>
</evidence>
<dbReference type="Proteomes" id="UP000636800">
    <property type="component" value="Chromosome 5"/>
</dbReference>
<evidence type="ECO:0000256" key="1">
    <source>
        <dbReference type="PROSITE-ProRule" id="PRU00175"/>
    </source>
</evidence>